<feature type="transmembrane region" description="Helical" evidence="1">
    <location>
        <begin position="6"/>
        <end position="25"/>
    </location>
</feature>
<sequence>MAPGKILVSGWFAFVIILLVVFTALNRGSPKSSVQYLRPPSPRRHMAFPNRSASTGATNVVKDTDLNVTKNHTLTLTIRMTSTPKFARRLFCDLLRSAVLFWSPKLGPISLIMDEESKNDRKFAARLVQREHELGFKFNFLYEPLPQDHKTVLKSRLGLGYGRQLWSSFMMDLFIDASIIAWIDTDGVFTTPVTPENIVNGQRLRVVSITQDWKRLHDLSWFQTTERAIGKQMVADFMTYFPVYIWRDTIINCRNHISRHMNVTRFEDAFRNLYNLSPVNVIMNYAFYFEHDRYDWHLDVNNDLKSYNKDHVPPGFEIKPSETVPDVQVSIHEGYYNKLPNPLLQGYCVAKRYVGTLPAFCKPFENVTNFHLFEFCWVVKKFTQEHLSTWCASPEGHRDCAQRIEAHYANVVKYYNLGWFDLDLRRVAAVEKIAAQEKCQCQKVFDLD</sequence>
<name>A0A8B8A1A5_ACAPL</name>
<dbReference type="OrthoDB" id="10051466at2759"/>
<dbReference type="OMA" id="MEMNITC"/>
<dbReference type="Proteomes" id="UP000694845">
    <property type="component" value="Unplaced"/>
</dbReference>
<organism evidence="2 3">
    <name type="scientific">Acanthaster planci</name>
    <name type="common">Crown-of-thorns starfish</name>
    <dbReference type="NCBI Taxonomy" id="133434"/>
    <lineage>
        <taxon>Eukaryota</taxon>
        <taxon>Metazoa</taxon>
        <taxon>Echinodermata</taxon>
        <taxon>Eleutherozoa</taxon>
        <taxon>Asterozoa</taxon>
        <taxon>Asteroidea</taxon>
        <taxon>Valvatacea</taxon>
        <taxon>Valvatida</taxon>
        <taxon>Acanthasteridae</taxon>
        <taxon>Acanthaster</taxon>
    </lineage>
</organism>
<gene>
    <name evidence="3" type="primary">LOC110990206</name>
</gene>
<evidence type="ECO:0000313" key="2">
    <source>
        <dbReference type="Proteomes" id="UP000694845"/>
    </source>
</evidence>
<keyword evidence="1" id="KW-1133">Transmembrane helix</keyword>
<dbReference type="RefSeq" id="XP_022110770.1">
    <property type="nucleotide sequence ID" value="XM_022255078.1"/>
</dbReference>
<dbReference type="KEGG" id="aplc:110990206"/>
<keyword evidence="2" id="KW-1185">Reference proteome</keyword>
<accession>A0A8B8A1A5</accession>
<evidence type="ECO:0000313" key="3">
    <source>
        <dbReference type="RefSeq" id="XP_022110770.1"/>
    </source>
</evidence>
<reference evidence="3" key="1">
    <citation type="submission" date="2025-08" db="UniProtKB">
        <authorList>
            <consortium name="RefSeq"/>
        </authorList>
    </citation>
    <scope>IDENTIFICATION</scope>
</reference>
<evidence type="ECO:0000256" key="1">
    <source>
        <dbReference type="SAM" id="Phobius"/>
    </source>
</evidence>
<dbReference type="AlphaFoldDB" id="A0A8B8A1A5"/>
<keyword evidence="1" id="KW-0812">Transmembrane</keyword>
<proteinExistence type="predicted"/>
<protein>
    <submittedName>
        <fullName evidence="3">Uncharacterized protein LOC110990206</fullName>
    </submittedName>
</protein>
<dbReference type="GeneID" id="110990206"/>
<keyword evidence="1" id="KW-0472">Membrane</keyword>